<reference evidence="8" key="1">
    <citation type="submission" date="2010-02" db="EMBL/GenBank/DDBJ databases">
        <title>Sequencing and annotation of the Blastocystis hominis genome.</title>
        <authorList>
            <person name="Wincker P."/>
        </authorList>
    </citation>
    <scope>NUCLEOTIDE SEQUENCE</scope>
    <source>
        <strain evidence="8">Singapore isolate B</strain>
    </source>
</reference>
<dbReference type="Gene3D" id="3.40.50.300">
    <property type="entry name" value="P-loop containing nucleotide triphosphate hydrolases"/>
    <property type="match status" value="1"/>
</dbReference>
<dbReference type="PANTHER" id="PTHR43381:SF5">
    <property type="entry name" value="TR-TYPE G DOMAIN-CONTAINING PROTEIN"/>
    <property type="match status" value="1"/>
</dbReference>
<dbReference type="EMBL" id="FN668688">
    <property type="protein sequence ID" value="CBK24525.2"/>
    <property type="molecule type" value="Genomic_DNA"/>
</dbReference>
<evidence type="ECO:0000256" key="3">
    <source>
        <dbReference type="ARBA" id="ARBA00022741"/>
    </source>
</evidence>
<evidence type="ECO:0000313" key="8">
    <source>
        <dbReference type="EMBL" id="CBK24525.2"/>
    </source>
</evidence>
<dbReference type="SUPFAM" id="SSF50447">
    <property type="entry name" value="Translation proteins"/>
    <property type="match status" value="1"/>
</dbReference>
<comment type="similarity">
    <text evidence="1">Belongs to the TRAFAC class translation factor GTPase superfamily. Classic translation factor GTPase family. IF-2 subfamily.</text>
</comment>
<dbReference type="InterPro" id="IPR000795">
    <property type="entry name" value="T_Tr_GTP-bd_dom"/>
</dbReference>
<dbReference type="Pfam" id="PF22042">
    <property type="entry name" value="EF-G_D2"/>
    <property type="match status" value="1"/>
</dbReference>
<evidence type="ECO:0000259" key="7">
    <source>
        <dbReference type="Pfam" id="PF22042"/>
    </source>
</evidence>
<dbReference type="SUPFAM" id="SSF52540">
    <property type="entry name" value="P-loop containing nucleoside triphosphate hydrolases"/>
    <property type="match status" value="1"/>
</dbReference>
<sequence length="377" mass="42284">MSKRSYLPVSHISKALCTRDNGDFLLKDEEGRVHRFSDERDIIIPYSIAEPYLTRCKKQCRCVEIDPEVAPSTPSNMGNMVKRRSVFSVIGEMDHGKTTLLDTFLHTSYQKQEFGGTTQIIRANDMQIPYKTASGETALHPCTFLDTPGQSCFSFIRENGSILSDLALYIVSLYEGPSEEARSIFQQMKENKTPVIVVFTKSDLVSNLRRESVKQSILELAASFHVPICFCVTHEGIEQLQQRLVELGQRQQPSVPIDCPAEATVLDSLVIPSQGIVFRALVQQGCLSLRNNFICGMYTGRVRNLIDLHSNPVQKALPGMVVNVLGARKLPAFLRKKPQLLPAGDTLFVRTPDEIKAIWDQRLLEFSFRASAGRGFE</sequence>
<dbReference type="InterPro" id="IPR005225">
    <property type="entry name" value="Small_GTP-bd"/>
</dbReference>
<dbReference type="InParanoid" id="D8M8Y6"/>
<dbReference type="InterPro" id="IPR027417">
    <property type="entry name" value="P-loop_NTPase"/>
</dbReference>
<evidence type="ECO:0000313" key="9">
    <source>
        <dbReference type="Proteomes" id="UP000008312"/>
    </source>
</evidence>
<name>D8M8Y6_BLAHO</name>
<dbReference type="PANTHER" id="PTHR43381">
    <property type="entry name" value="TRANSLATION INITIATION FACTOR IF-2-RELATED"/>
    <property type="match status" value="1"/>
</dbReference>
<keyword evidence="2" id="KW-0396">Initiation factor</keyword>
<dbReference type="Proteomes" id="UP000008312">
    <property type="component" value="Unassembled WGS sequence"/>
</dbReference>
<dbReference type="Gene3D" id="2.40.30.10">
    <property type="entry name" value="Translation factors"/>
    <property type="match status" value="1"/>
</dbReference>
<dbReference type="InterPro" id="IPR009000">
    <property type="entry name" value="Transl_B-barrel_sf"/>
</dbReference>
<proteinExistence type="inferred from homology"/>
<dbReference type="InterPro" id="IPR015760">
    <property type="entry name" value="TIF_IF2"/>
</dbReference>
<gene>
    <name evidence="8" type="ORF">GSBLH_T00004249001</name>
</gene>
<evidence type="ECO:0000256" key="5">
    <source>
        <dbReference type="ARBA" id="ARBA00023134"/>
    </source>
</evidence>
<dbReference type="GeneID" id="24921285"/>
<dbReference type="GO" id="GO:0005737">
    <property type="term" value="C:cytoplasm"/>
    <property type="evidence" value="ECO:0007669"/>
    <property type="project" value="TreeGrafter"/>
</dbReference>
<dbReference type="GO" id="GO:0003924">
    <property type="term" value="F:GTPase activity"/>
    <property type="evidence" value="ECO:0007669"/>
    <property type="project" value="InterPro"/>
</dbReference>
<feature type="domain" description="Elongation factor G-like" evidence="7">
    <location>
        <begin position="260"/>
        <end position="331"/>
    </location>
</feature>
<dbReference type="NCBIfam" id="TIGR00231">
    <property type="entry name" value="small_GTP"/>
    <property type="match status" value="1"/>
</dbReference>
<evidence type="ECO:0000256" key="2">
    <source>
        <dbReference type="ARBA" id="ARBA00022540"/>
    </source>
</evidence>
<protein>
    <submittedName>
        <fullName evidence="8">Uncharacterized protein</fullName>
    </submittedName>
</protein>
<dbReference type="OrthoDB" id="361630at2759"/>
<keyword evidence="4" id="KW-0648">Protein biosynthesis</keyword>
<dbReference type="InterPro" id="IPR053905">
    <property type="entry name" value="EF-G-like_DII"/>
</dbReference>
<organism evidence="8">
    <name type="scientific">Blastocystis hominis</name>
    <dbReference type="NCBI Taxonomy" id="12968"/>
    <lineage>
        <taxon>Eukaryota</taxon>
        <taxon>Sar</taxon>
        <taxon>Stramenopiles</taxon>
        <taxon>Bigyra</taxon>
        <taxon>Opalozoa</taxon>
        <taxon>Opalinata</taxon>
        <taxon>Blastocystidae</taxon>
        <taxon>Blastocystis</taxon>
    </lineage>
</organism>
<dbReference type="Pfam" id="PF00009">
    <property type="entry name" value="GTP_EFTU"/>
    <property type="match status" value="1"/>
</dbReference>
<evidence type="ECO:0000256" key="1">
    <source>
        <dbReference type="ARBA" id="ARBA00007733"/>
    </source>
</evidence>
<evidence type="ECO:0000256" key="4">
    <source>
        <dbReference type="ARBA" id="ARBA00022917"/>
    </source>
</evidence>
<dbReference type="GO" id="GO:0005525">
    <property type="term" value="F:GTP binding"/>
    <property type="evidence" value="ECO:0007669"/>
    <property type="project" value="UniProtKB-KW"/>
</dbReference>
<dbReference type="GO" id="GO:0003743">
    <property type="term" value="F:translation initiation factor activity"/>
    <property type="evidence" value="ECO:0007669"/>
    <property type="project" value="UniProtKB-KW"/>
</dbReference>
<dbReference type="RefSeq" id="XP_012898573.1">
    <property type="nucleotide sequence ID" value="XM_013043119.1"/>
</dbReference>
<accession>D8M8Y6</accession>
<keyword evidence="5" id="KW-0342">GTP-binding</keyword>
<keyword evidence="9" id="KW-1185">Reference proteome</keyword>
<evidence type="ECO:0000259" key="6">
    <source>
        <dbReference type="Pfam" id="PF00009"/>
    </source>
</evidence>
<feature type="domain" description="Tr-type G" evidence="6">
    <location>
        <begin position="85"/>
        <end position="245"/>
    </location>
</feature>
<keyword evidence="3" id="KW-0547">Nucleotide-binding</keyword>
<dbReference type="AlphaFoldDB" id="D8M8Y6"/>